<evidence type="ECO:0000313" key="1">
    <source>
        <dbReference type="EMBL" id="TVY02378.1"/>
    </source>
</evidence>
<proteinExistence type="predicted"/>
<dbReference type="Proteomes" id="UP000316330">
    <property type="component" value="Unassembled WGS sequence"/>
</dbReference>
<evidence type="ECO:0000313" key="2">
    <source>
        <dbReference type="Proteomes" id="UP000316330"/>
    </source>
</evidence>
<name>A0A559JR73_9BACL</name>
<dbReference type="AlphaFoldDB" id="A0A559JR73"/>
<dbReference type="EMBL" id="VNJJ01000003">
    <property type="protein sequence ID" value="TVY02378.1"/>
    <property type="molecule type" value="Genomic_DNA"/>
</dbReference>
<gene>
    <name evidence="1" type="ORF">FPZ45_06940</name>
</gene>
<accession>A0A559JR73</accession>
<keyword evidence="2" id="KW-1185">Reference proteome</keyword>
<comment type="caution">
    <text evidence="1">The sequence shown here is derived from an EMBL/GenBank/DDBJ whole genome shotgun (WGS) entry which is preliminary data.</text>
</comment>
<sequence>MHDCIGAFICKVGVSIMLWAPRS</sequence>
<organism evidence="1 2">
    <name type="scientific">Cohnella terricola</name>
    <dbReference type="NCBI Taxonomy" id="1289167"/>
    <lineage>
        <taxon>Bacteria</taxon>
        <taxon>Bacillati</taxon>
        <taxon>Bacillota</taxon>
        <taxon>Bacilli</taxon>
        <taxon>Bacillales</taxon>
        <taxon>Paenibacillaceae</taxon>
        <taxon>Cohnella</taxon>
    </lineage>
</organism>
<protein>
    <submittedName>
        <fullName evidence="1">Uncharacterized protein</fullName>
    </submittedName>
</protein>
<reference evidence="1 2" key="1">
    <citation type="submission" date="2019-07" db="EMBL/GenBank/DDBJ databases">
        <authorList>
            <person name="Kim J."/>
        </authorList>
    </citation>
    <scope>NUCLEOTIDE SEQUENCE [LARGE SCALE GENOMIC DNA]</scope>
    <source>
        <strain evidence="1 2">G13</strain>
    </source>
</reference>